<reference evidence="1" key="1">
    <citation type="submission" date="2021-02" db="EMBL/GenBank/DDBJ databases">
        <authorList>
            <person name="Dougan E. K."/>
            <person name="Rhodes N."/>
            <person name="Thang M."/>
            <person name="Chan C."/>
        </authorList>
    </citation>
    <scope>NUCLEOTIDE SEQUENCE</scope>
</reference>
<evidence type="ECO:0000313" key="3">
    <source>
        <dbReference type="Proteomes" id="UP000604046"/>
    </source>
</evidence>
<proteinExistence type="predicted"/>
<dbReference type="AlphaFoldDB" id="A0A812H1D0"/>
<evidence type="ECO:0008006" key="4">
    <source>
        <dbReference type="Google" id="ProtNLM"/>
    </source>
</evidence>
<comment type="caution">
    <text evidence="1">The sequence shown here is derived from an EMBL/GenBank/DDBJ whole genome shotgun (WGS) entry which is preliminary data.</text>
</comment>
<keyword evidence="3" id="KW-1185">Reference proteome</keyword>
<dbReference type="EMBL" id="CAJNDS010002415">
    <property type="protein sequence ID" value="CAE7466474.1"/>
    <property type="molecule type" value="Genomic_DNA"/>
</dbReference>
<organism evidence="1 3">
    <name type="scientific">Symbiodinium natans</name>
    <dbReference type="NCBI Taxonomy" id="878477"/>
    <lineage>
        <taxon>Eukaryota</taxon>
        <taxon>Sar</taxon>
        <taxon>Alveolata</taxon>
        <taxon>Dinophyceae</taxon>
        <taxon>Suessiales</taxon>
        <taxon>Symbiodiniaceae</taxon>
        <taxon>Symbiodinium</taxon>
    </lineage>
</organism>
<accession>A0A812H1D0</accession>
<name>A0A812H1D0_9DINO</name>
<protein>
    <recommendedName>
        <fullName evidence="4">Histone H2A/H2B/H3 domain-containing protein</fullName>
    </recommendedName>
</protein>
<dbReference type="GO" id="GO:0046982">
    <property type="term" value="F:protein heterodimerization activity"/>
    <property type="evidence" value="ECO:0007669"/>
    <property type="project" value="InterPro"/>
</dbReference>
<dbReference type="Proteomes" id="UP000604046">
    <property type="component" value="Unassembled WGS sequence"/>
</dbReference>
<evidence type="ECO:0000313" key="2">
    <source>
        <dbReference type="EMBL" id="CAE7466474.1"/>
    </source>
</evidence>
<sequence>MRSKIVKGKIIPAGKLESDSKVESEASSCRQTGSKIAKAEVQCGLVAAKKVKVEKIDHGPAVKKLKEDIKSECKTVKKRTPGKKSSGQTSVRVERDKRLLKKPFQIPRAKFKRLCHAIVANLASDQDIQSSHKLSPEAWDTLRTAAESFISYEVFRQARFSRQTNNPKRKTTLLRDFKVALAIDGR</sequence>
<evidence type="ECO:0000313" key="1">
    <source>
        <dbReference type="EMBL" id="CAE6932487.1"/>
    </source>
</evidence>
<dbReference type="EMBL" id="CAJNDS010000047">
    <property type="protein sequence ID" value="CAE6932487.1"/>
    <property type="molecule type" value="Genomic_DNA"/>
</dbReference>
<gene>
    <name evidence="2" type="ORF">SNAT2548_LOCUS26057</name>
    <name evidence="1" type="ORF">SNAT2548_LOCUS897</name>
</gene>
<dbReference type="InterPro" id="IPR009072">
    <property type="entry name" value="Histone-fold"/>
</dbReference>
<dbReference type="Gene3D" id="1.10.20.10">
    <property type="entry name" value="Histone, subunit A"/>
    <property type="match status" value="1"/>
</dbReference>